<keyword evidence="2" id="KW-1185">Reference proteome</keyword>
<evidence type="ECO:0000313" key="1">
    <source>
        <dbReference type="EMBL" id="KAF5884382.1"/>
    </source>
</evidence>
<name>A0A8J4WPP2_CLAMG</name>
<proteinExistence type="predicted"/>
<dbReference type="EMBL" id="QNUK01001306">
    <property type="protein sequence ID" value="KAF5884382.1"/>
    <property type="molecule type" value="Genomic_DNA"/>
</dbReference>
<comment type="caution">
    <text evidence="1">The sequence shown here is derived from an EMBL/GenBank/DDBJ whole genome shotgun (WGS) entry which is preliminary data.</text>
</comment>
<dbReference type="Proteomes" id="UP000727407">
    <property type="component" value="Unassembled WGS sequence"/>
</dbReference>
<organism evidence="1 2">
    <name type="scientific">Clarias magur</name>
    <name type="common">Asian catfish</name>
    <name type="synonym">Macropteronotus magur</name>
    <dbReference type="NCBI Taxonomy" id="1594786"/>
    <lineage>
        <taxon>Eukaryota</taxon>
        <taxon>Metazoa</taxon>
        <taxon>Chordata</taxon>
        <taxon>Craniata</taxon>
        <taxon>Vertebrata</taxon>
        <taxon>Euteleostomi</taxon>
        <taxon>Actinopterygii</taxon>
        <taxon>Neopterygii</taxon>
        <taxon>Teleostei</taxon>
        <taxon>Ostariophysi</taxon>
        <taxon>Siluriformes</taxon>
        <taxon>Clariidae</taxon>
        <taxon>Clarias</taxon>
    </lineage>
</organism>
<accession>A0A8J4WPP2</accession>
<gene>
    <name evidence="1" type="ORF">DAT39_022856</name>
</gene>
<dbReference type="AlphaFoldDB" id="A0A8J4WPP2"/>
<evidence type="ECO:0000313" key="2">
    <source>
        <dbReference type="Proteomes" id="UP000727407"/>
    </source>
</evidence>
<reference evidence="1" key="1">
    <citation type="submission" date="2020-07" db="EMBL/GenBank/DDBJ databases">
        <title>Clarias magur genome sequencing, assembly and annotation.</title>
        <authorList>
            <person name="Kushwaha B."/>
            <person name="Kumar R."/>
            <person name="Das P."/>
            <person name="Joshi C.G."/>
            <person name="Kumar D."/>
            <person name="Nagpure N.S."/>
            <person name="Pandey M."/>
            <person name="Agarwal S."/>
            <person name="Srivastava S."/>
            <person name="Singh M."/>
            <person name="Sahoo L."/>
            <person name="Jayasankar P."/>
            <person name="Meher P.K."/>
            <person name="Koringa P.G."/>
            <person name="Iquebal M.A."/>
            <person name="Das S.P."/>
            <person name="Bit A."/>
            <person name="Patnaik S."/>
            <person name="Patel N."/>
            <person name="Shah T.M."/>
            <person name="Hinsu A."/>
            <person name="Jena J.K."/>
        </authorList>
    </citation>
    <scope>NUCLEOTIDE SEQUENCE</scope>
    <source>
        <strain evidence="1">CIFAMagur01</strain>
        <tissue evidence="1">Testis</tissue>
    </source>
</reference>
<protein>
    <submittedName>
        <fullName evidence="1">Uncharacterized protein</fullName>
    </submittedName>
</protein>
<sequence length="59" mass="6040">MAASQTLQSTGESPVTRVSCRGRCSGTEAQAESRSCPAGALTLGAECVVDSVHFHLNSS</sequence>